<accession>A0AAW3FBZ1</accession>
<dbReference type="EMBL" id="JRNJ01000104">
    <property type="protein sequence ID" value="KGF24845.1"/>
    <property type="molecule type" value="Genomic_DNA"/>
</dbReference>
<dbReference type="AlphaFoldDB" id="A0AAW3FBZ1"/>
<proteinExistence type="predicted"/>
<evidence type="ECO:0000313" key="3">
    <source>
        <dbReference type="Proteomes" id="UP000029533"/>
    </source>
</evidence>
<dbReference type="InterPro" id="IPR017880">
    <property type="entry name" value="KilA_N"/>
</dbReference>
<dbReference type="InterPro" id="IPR018004">
    <property type="entry name" value="KilA/APSES_HTH"/>
</dbReference>
<evidence type="ECO:0000259" key="1">
    <source>
        <dbReference type="PROSITE" id="PS51301"/>
    </source>
</evidence>
<organism evidence="2 3">
    <name type="scientific">Prevotella histicola JCM 15637 = DNF00424</name>
    <dbReference type="NCBI Taxonomy" id="1236504"/>
    <lineage>
        <taxon>Bacteria</taxon>
        <taxon>Pseudomonadati</taxon>
        <taxon>Bacteroidota</taxon>
        <taxon>Bacteroidia</taxon>
        <taxon>Bacteroidales</taxon>
        <taxon>Prevotellaceae</taxon>
        <taxon>Prevotella</taxon>
    </lineage>
</organism>
<comment type="caution">
    <text evidence="2">The sequence shown here is derived from an EMBL/GenBank/DDBJ whole genome shotgun (WGS) entry which is preliminary data.</text>
</comment>
<dbReference type="Pfam" id="PF04383">
    <property type="entry name" value="KilA-N"/>
    <property type="match status" value="1"/>
</dbReference>
<dbReference type="PROSITE" id="PS51301">
    <property type="entry name" value="KILA_N"/>
    <property type="match status" value="1"/>
</dbReference>
<reference evidence="2 3" key="1">
    <citation type="submission" date="2014-07" db="EMBL/GenBank/DDBJ databases">
        <authorList>
            <person name="McCorrison J."/>
            <person name="Sanka R."/>
            <person name="Torralba M."/>
            <person name="Gillis M."/>
            <person name="Haft D.H."/>
            <person name="Methe B."/>
            <person name="Sutton G."/>
            <person name="Nelson K.E."/>
        </authorList>
    </citation>
    <scope>NUCLEOTIDE SEQUENCE [LARGE SCALE GENOMIC DNA]</scope>
    <source>
        <strain evidence="2 3">DNF00424</strain>
    </source>
</reference>
<evidence type="ECO:0000313" key="2">
    <source>
        <dbReference type="EMBL" id="KGF24845.1"/>
    </source>
</evidence>
<protein>
    <recommendedName>
        <fullName evidence="1">KilA-N domain-containing protein</fullName>
    </recommendedName>
</protein>
<gene>
    <name evidence="2" type="ORF">HMPREF2132_11140</name>
</gene>
<dbReference type="Proteomes" id="UP000029533">
    <property type="component" value="Unassembled WGS sequence"/>
</dbReference>
<feature type="domain" description="KilA-N" evidence="1">
    <location>
        <begin position="5"/>
        <end position="125"/>
    </location>
</feature>
<sequence length="231" mass="26868">MKTNQVMTRPMGQFTVEQRTKDGFFDGANLLRQWNGVEGNPRRRMSEFLESPKVKEFLNALAEDESHRRKIDIAENQLLTKVSGKLTKYGKTQDKVWMNPILFLKFAMWINPRFEVQVIRFVYDNMIEYRNEAGDAYKELCAALSKIVGKGFLRVAILNIAKAINWVVFNNHEAMIRNKEGIEDKMKELFSAEKTVAMLINDGFLSSYEGVVKYLRKKWSEKWAPKVLTSK</sequence>
<name>A0AAW3FBZ1_9BACT</name>
<dbReference type="RefSeq" id="WP_036871015.1">
    <property type="nucleotide sequence ID" value="NZ_JRNJ01000104.1"/>
</dbReference>